<keyword evidence="13 17" id="KW-1133">Transmembrane helix</keyword>
<sequence>MNRFTAYAALFFMFSLCSTAKEAGFLHPAFNFRGTSTMSASSGDYSAAPTPLYKSWALPSSLNLTTQPPPPLTDRSYYELVQALTSKMRLDCQTVGDMTWRHLSEMLFASWNSVKEVSLKAASVTLWAIINIWFGLYWTLARLITLFLWTFSIEALCLILLGCITSLIYKGALSLSEHLPVFLFMSPLKIIWRAAFSKRNYKNERAVEGYKGFSVPQKPPKSAVIELQHENGSHLGYANCIRLYSGENALVTAEHCLEGAFATSLKTGNRIPMSTFFPIFKSARNDISILVGPPNWEGLLSVKGAHFITADKIGKGPASFYTLEKGEWMCHSATIDGAHHQFVSVLCNTGPGYSGTGFWSSKNLLGVLKGFPLEEECNYNVMSVIPSIPGITSPNYVFESTAVKGRVFSDEAVKELEREAKEAVMKLAKFKSLTGKNWADDYDSDEDYRSGERGCNKCARRENCSNKLSREDCSTNFSRENCSNKQAFKWASGTVRQNKRQLRHPRRRYKRTTNGQNGRTDHHSYGGENQSLGDRGEDSEQGVSESPAEAQTKEARKAWREEQAQQFTSYFNAIYKWGAQEGGCPPGFRKCGYIPRYYHPRTRGETQWGQKLCQVHPELAEKTAGFGWPKAGSEAELQSLNLQAARWLQRAESATIPGAEARKRVIEKTVEAYRNCVTNAPLCSLKSKLDWAGFQQDIREAVQSLELDAGVGIPYIAYGLPTHRGWVEDHKLLPVLTQLTFDRLQGMSEASFEDMSAEELVQEGLCDPIRLFVKGEPHKQSKLDEGRYRLIMSVSLVDQLVARVLFQNQNKREISLWRSVPSKPGFGLSTDTQTAEFLECLQKVSGAPSVEELCVNHKEYTRPTDCSGFDWSVAYWMLEDDMEVRNRLTFNNTQLTKRLRAAWLKCIGNSVLCLSDGTLLAQTVPGVQKSGSYNTSSSNSRIRVMAAYHCGADWAMAMGDDALEAPNSDLEEYKTLGFKVEVGRELEFCSHIFRNPTLAVPVNTNKMLYKLIHGYNPECGNPEVIQNYLAAVFSVLQELRHDRELVAKLHQWLVPSATTKEH</sequence>
<organism evidence="20">
    <name type="scientific">Potato leafroll virus</name>
    <name type="common">PLrV</name>
    <dbReference type="NCBI Taxonomy" id="12045"/>
    <lineage>
        <taxon>Viruses</taxon>
        <taxon>Riboviria</taxon>
        <taxon>Orthornavirae</taxon>
        <taxon>Pisuviricota</taxon>
        <taxon>Pisoniviricetes</taxon>
        <taxon>Sobelivirales</taxon>
        <taxon>Solemoviridae</taxon>
        <taxon>Polerovirus</taxon>
        <taxon>Polerovirus PLRV</taxon>
    </lineage>
</organism>
<evidence type="ECO:0000256" key="1">
    <source>
        <dbReference type="ARBA" id="ARBA00004141"/>
    </source>
</evidence>
<accession>A0A1X9YLN2</accession>
<feature type="compositionally biased region" description="Basic residues" evidence="16">
    <location>
        <begin position="497"/>
        <end position="511"/>
    </location>
</feature>
<dbReference type="GO" id="GO:0003723">
    <property type="term" value="F:RNA binding"/>
    <property type="evidence" value="ECO:0007669"/>
    <property type="project" value="InterPro"/>
</dbReference>
<keyword evidence="8" id="KW-0547">Nucleotide-binding</keyword>
<evidence type="ECO:0000256" key="3">
    <source>
        <dbReference type="ARBA" id="ARBA00022670"/>
    </source>
</evidence>
<dbReference type="EMBL" id="KY856831">
    <property type="protein sequence ID" value="ARS33717.1"/>
    <property type="molecule type" value="Genomic_RNA"/>
</dbReference>
<evidence type="ECO:0000256" key="6">
    <source>
        <dbReference type="ARBA" id="ARBA00022695"/>
    </source>
</evidence>
<dbReference type="InterPro" id="IPR007094">
    <property type="entry name" value="RNA-dir_pol_PSvirus"/>
</dbReference>
<gene>
    <name evidence="20" type="primary">ORF1</name>
    <name evidence="20" type="synonym">ORF2</name>
</gene>
<evidence type="ECO:0000256" key="2">
    <source>
        <dbReference type="ARBA" id="ARBA00022484"/>
    </source>
</evidence>
<dbReference type="GO" id="GO:0006508">
    <property type="term" value="P:proteolysis"/>
    <property type="evidence" value="ECO:0007669"/>
    <property type="project" value="UniProtKB-KW"/>
</dbReference>
<evidence type="ECO:0000256" key="5">
    <source>
        <dbReference type="ARBA" id="ARBA00022692"/>
    </source>
</evidence>
<dbReference type="Pfam" id="PF02122">
    <property type="entry name" value="Peptidase_S39"/>
    <property type="match status" value="1"/>
</dbReference>
<evidence type="ECO:0000256" key="10">
    <source>
        <dbReference type="ARBA" id="ARBA00022801"/>
    </source>
</evidence>
<dbReference type="GO" id="GO:0004252">
    <property type="term" value="F:serine-type endopeptidase activity"/>
    <property type="evidence" value="ECO:0007669"/>
    <property type="project" value="InterPro"/>
</dbReference>
<evidence type="ECO:0000256" key="16">
    <source>
        <dbReference type="SAM" id="MobiDB-lite"/>
    </source>
</evidence>
<evidence type="ECO:0000259" key="18">
    <source>
        <dbReference type="PROSITE" id="PS50507"/>
    </source>
</evidence>
<keyword evidence="14 17" id="KW-0472">Membrane</keyword>
<dbReference type="GO" id="GO:0070008">
    <property type="term" value="F:serine-type exopeptidase activity"/>
    <property type="evidence" value="ECO:0007669"/>
    <property type="project" value="InterPro"/>
</dbReference>
<dbReference type="GO" id="GO:0016020">
    <property type="term" value="C:membrane"/>
    <property type="evidence" value="ECO:0007669"/>
    <property type="project" value="UniProtKB-SubCell"/>
</dbReference>
<evidence type="ECO:0000256" key="13">
    <source>
        <dbReference type="ARBA" id="ARBA00022989"/>
    </source>
</evidence>
<keyword evidence="2" id="KW-0696">RNA-directed RNA polymerase</keyword>
<dbReference type="InterPro" id="IPR001795">
    <property type="entry name" value="RNA-dir_pol_luteovirus"/>
</dbReference>
<reference evidence="20" key="1">
    <citation type="submission" date="2017-03" db="EMBL/GenBank/DDBJ databases">
        <title>First complete genome sequence of an Argentinian isolate of Potato leafroll virus (PLRV).</title>
        <authorList>
            <person name="Barrios Baron M.P."/>
            <person name="Agrofoglio Y.C."/>
            <person name="Delfosse V.C."/>
            <person name="Nahirnak V."/>
            <person name="Gonzalez de Urreta M.S."/>
            <person name="Almasia N.I."/>
            <person name="Vazquez Rovere C."/>
            <person name="Distefano A.J."/>
        </authorList>
    </citation>
    <scope>NUCLEOTIDE SEQUENCE</scope>
    <source>
        <strain evidence="20">PLRV-AR</strain>
    </source>
</reference>
<keyword evidence="10" id="KW-0378">Hydrolase</keyword>
<evidence type="ECO:0000256" key="4">
    <source>
        <dbReference type="ARBA" id="ARBA00022679"/>
    </source>
</evidence>
<feature type="region of interest" description="Disordered" evidence="16">
    <location>
        <begin position="493"/>
        <end position="557"/>
    </location>
</feature>
<dbReference type="PROSITE" id="PS50507">
    <property type="entry name" value="RDRP_SSRNA_POS"/>
    <property type="match status" value="1"/>
</dbReference>
<evidence type="ECO:0000256" key="17">
    <source>
        <dbReference type="SAM" id="Phobius"/>
    </source>
</evidence>
<evidence type="ECO:0000256" key="9">
    <source>
        <dbReference type="ARBA" id="ARBA00022758"/>
    </source>
</evidence>
<evidence type="ECO:0000256" key="12">
    <source>
        <dbReference type="ARBA" id="ARBA00022953"/>
    </source>
</evidence>
<keyword evidence="4" id="KW-0808">Transferase</keyword>
<keyword evidence="3" id="KW-0645">Protease</keyword>
<dbReference type="GO" id="GO:0000166">
    <property type="term" value="F:nucleotide binding"/>
    <property type="evidence" value="ECO:0007669"/>
    <property type="project" value="UniProtKB-KW"/>
</dbReference>
<dbReference type="GO" id="GO:0075523">
    <property type="term" value="P:viral translational frameshifting"/>
    <property type="evidence" value="ECO:0007669"/>
    <property type="project" value="UniProtKB-KW"/>
</dbReference>
<name>A0A1X9YLN2_PLRV</name>
<evidence type="ECO:0000313" key="20">
    <source>
        <dbReference type="EMBL" id="ARS33717.1"/>
    </source>
</evidence>
<dbReference type="Pfam" id="PF02123">
    <property type="entry name" value="RdRP_4"/>
    <property type="match status" value="1"/>
</dbReference>
<proteinExistence type="predicted"/>
<keyword evidence="5 17" id="KW-0812">Transmembrane</keyword>
<dbReference type="SUPFAM" id="SSF50494">
    <property type="entry name" value="Trypsin-like serine proteases"/>
    <property type="match status" value="1"/>
</dbReference>
<dbReference type="SUPFAM" id="SSF56672">
    <property type="entry name" value="DNA/RNA polymerases"/>
    <property type="match status" value="1"/>
</dbReference>
<evidence type="ECO:0000256" key="7">
    <source>
        <dbReference type="ARBA" id="ARBA00022729"/>
    </source>
</evidence>
<dbReference type="PRINTS" id="PR00913">
    <property type="entry name" value="LVIRUSORF2"/>
</dbReference>
<dbReference type="GO" id="GO:0006351">
    <property type="term" value="P:DNA-templated transcription"/>
    <property type="evidence" value="ECO:0007669"/>
    <property type="project" value="InterPro"/>
</dbReference>
<evidence type="ECO:0000256" key="8">
    <source>
        <dbReference type="ARBA" id="ARBA00022741"/>
    </source>
</evidence>
<evidence type="ECO:0000256" key="14">
    <source>
        <dbReference type="ARBA" id="ARBA00023136"/>
    </source>
</evidence>
<keyword evidence="6" id="KW-0548">Nucleotidyltransferase</keyword>
<dbReference type="InterPro" id="IPR018019">
    <property type="entry name" value="Luteovirus_Orf2"/>
</dbReference>
<feature type="domain" description="RdRp catalytic" evidence="18">
    <location>
        <begin position="859"/>
        <end position="974"/>
    </location>
</feature>
<dbReference type="PROSITE" id="PS51868">
    <property type="entry name" value="PEPTIDASE_S39"/>
    <property type="match status" value="1"/>
</dbReference>
<protein>
    <submittedName>
        <fullName evidence="20">p1P2</fullName>
    </submittedName>
</protein>
<dbReference type="InterPro" id="IPR000382">
    <property type="entry name" value="Peptidase_S39B_luteovirus"/>
</dbReference>
<evidence type="ECO:0000259" key="19">
    <source>
        <dbReference type="PROSITE" id="PS51868"/>
    </source>
</evidence>
<feature type="domain" description="Peptidase S39" evidence="19">
    <location>
        <begin position="207"/>
        <end position="399"/>
    </location>
</feature>
<comment type="catalytic activity">
    <reaction evidence="15">
        <text>RNA(n) + a ribonucleoside 5'-triphosphate = RNA(n+1) + diphosphate</text>
        <dbReference type="Rhea" id="RHEA:21248"/>
        <dbReference type="Rhea" id="RHEA-COMP:14527"/>
        <dbReference type="Rhea" id="RHEA-COMP:17342"/>
        <dbReference type="ChEBI" id="CHEBI:33019"/>
        <dbReference type="ChEBI" id="CHEBI:61557"/>
        <dbReference type="ChEBI" id="CHEBI:140395"/>
        <dbReference type="EC" id="2.7.7.48"/>
    </reaction>
</comment>
<dbReference type="InterPro" id="IPR043502">
    <property type="entry name" value="DNA/RNA_pol_sf"/>
</dbReference>
<keyword evidence="7" id="KW-0732">Signal</keyword>
<keyword evidence="9" id="KW-0688">Ribosomal frameshifting</keyword>
<keyword evidence="11" id="KW-0720">Serine protease</keyword>
<comment type="subcellular location">
    <subcellularLocation>
        <location evidence="1">Membrane</location>
        <topology evidence="1">Multi-pass membrane protein</topology>
    </subcellularLocation>
</comment>
<feature type="transmembrane region" description="Helical" evidence="17">
    <location>
        <begin position="121"/>
        <end position="140"/>
    </location>
</feature>
<evidence type="ECO:0000256" key="15">
    <source>
        <dbReference type="ARBA" id="ARBA00048744"/>
    </source>
</evidence>
<feature type="transmembrane region" description="Helical" evidence="17">
    <location>
        <begin position="147"/>
        <end position="169"/>
    </location>
</feature>
<dbReference type="InterPro" id="IPR009003">
    <property type="entry name" value="Peptidase_S1_PA"/>
</dbReference>
<dbReference type="GO" id="GO:0039694">
    <property type="term" value="P:viral RNA genome replication"/>
    <property type="evidence" value="ECO:0007669"/>
    <property type="project" value="InterPro"/>
</dbReference>
<keyword evidence="12" id="KW-0693">Viral RNA replication</keyword>
<organismHost>
    <name type="scientific">Solanum tuberosum</name>
    <name type="common">Potato</name>
    <dbReference type="NCBI Taxonomy" id="4113"/>
</organismHost>
<dbReference type="CDD" id="cd23180">
    <property type="entry name" value="ps-ssRNAv_Solemoviridae_RdRp"/>
    <property type="match status" value="1"/>
</dbReference>
<evidence type="ECO:0000256" key="11">
    <source>
        <dbReference type="ARBA" id="ARBA00022825"/>
    </source>
</evidence>
<dbReference type="GO" id="GO:0003968">
    <property type="term" value="F:RNA-directed RNA polymerase activity"/>
    <property type="evidence" value="ECO:0007669"/>
    <property type="project" value="UniProtKB-KW"/>
</dbReference>